<proteinExistence type="predicted"/>
<evidence type="ECO:0000313" key="1">
    <source>
        <dbReference type="EMBL" id="CAB4787347.1"/>
    </source>
</evidence>
<gene>
    <name evidence="1" type="ORF">UFOPK2958_00909</name>
</gene>
<sequence length="91" mass="9226">MDVVIVGLWQVVVDNTGQGVDVNTTRGHIGSDENIGATRDNGGEGLFTLGLGAVTVNSNGFDTALLELVSQTVGTVLGLAKDDGTAVLGNK</sequence>
<name>A0A6J6WZC5_9ZZZZ</name>
<protein>
    <submittedName>
        <fullName evidence="1">Unannotated protein</fullName>
    </submittedName>
</protein>
<dbReference type="EMBL" id="CAFAAB010000100">
    <property type="protein sequence ID" value="CAB4787347.1"/>
    <property type="molecule type" value="Genomic_DNA"/>
</dbReference>
<organism evidence="1">
    <name type="scientific">freshwater metagenome</name>
    <dbReference type="NCBI Taxonomy" id="449393"/>
    <lineage>
        <taxon>unclassified sequences</taxon>
        <taxon>metagenomes</taxon>
        <taxon>ecological metagenomes</taxon>
    </lineage>
</organism>
<reference evidence="1" key="1">
    <citation type="submission" date="2020-05" db="EMBL/GenBank/DDBJ databases">
        <authorList>
            <person name="Chiriac C."/>
            <person name="Salcher M."/>
            <person name="Ghai R."/>
            <person name="Kavagutti S V."/>
        </authorList>
    </citation>
    <scope>NUCLEOTIDE SEQUENCE</scope>
</reference>
<dbReference type="AlphaFoldDB" id="A0A6J6WZC5"/>
<accession>A0A6J6WZC5</accession>
<dbReference type="AntiFam" id="ANF00149">
    <property type="entry name" value="Shadow ORF (opposite cshA)"/>
</dbReference>